<sequence>MSGVVWFDLINFNVYCEDWAMFLPSAAINTFYFILIYAVISSYVSNIKDKP</sequence>
<evidence type="ECO:0000256" key="1">
    <source>
        <dbReference type="SAM" id="Phobius"/>
    </source>
</evidence>
<keyword evidence="1" id="KW-0812">Transmembrane</keyword>
<organism evidence="2">
    <name type="scientific">marine sediment metagenome</name>
    <dbReference type="NCBI Taxonomy" id="412755"/>
    <lineage>
        <taxon>unclassified sequences</taxon>
        <taxon>metagenomes</taxon>
        <taxon>ecological metagenomes</taxon>
    </lineage>
</organism>
<accession>X1MZA0</accession>
<proteinExistence type="predicted"/>
<feature type="non-terminal residue" evidence="2">
    <location>
        <position position="51"/>
    </location>
</feature>
<dbReference type="AlphaFoldDB" id="X1MZA0"/>
<gene>
    <name evidence="2" type="ORF">S06H3_23891</name>
</gene>
<comment type="caution">
    <text evidence="2">The sequence shown here is derived from an EMBL/GenBank/DDBJ whole genome shotgun (WGS) entry which is preliminary data.</text>
</comment>
<keyword evidence="1" id="KW-0472">Membrane</keyword>
<reference evidence="2" key="1">
    <citation type="journal article" date="2014" name="Front. Microbiol.">
        <title>High frequency of phylogenetically diverse reductive dehalogenase-homologous genes in deep subseafloor sedimentary metagenomes.</title>
        <authorList>
            <person name="Kawai M."/>
            <person name="Futagami T."/>
            <person name="Toyoda A."/>
            <person name="Takaki Y."/>
            <person name="Nishi S."/>
            <person name="Hori S."/>
            <person name="Arai W."/>
            <person name="Tsubouchi T."/>
            <person name="Morono Y."/>
            <person name="Uchiyama I."/>
            <person name="Ito T."/>
            <person name="Fujiyama A."/>
            <person name="Inagaki F."/>
            <person name="Takami H."/>
        </authorList>
    </citation>
    <scope>NUCLEOTIDE SEQUENCE</scope>
    <source>
        <strain evidence="2">Expedition CK06-06</strain>
    </source>
</reference>
<keyword evidence="1" id="KW-1133">Transmembrane helix</keyword>
<feature type="transmembrane region" description="Helical" evidence="1">
    <location>
        <begin position="20"/>
        <end position="40"/>
    </location>
</feature>
<evidence type="ECO:0000313" key="2">
    <source>
        <dbReference type="EMBL" id="GAI11689.1"/>
    </source>
</evidence>
<protein>
    <submittedName>
        <fullName evidence="2">Uncharacterized protein</fullName>
    </submittedName>
</protein>
<name>X1MZA0_9ZZZZ</name>
<dbReference type="EMBL" id="BARV01013110">
    <property type="protein sequence ID" value="GAI11689.1"/>
    <property type="molecule type" value="Genomic_DNA"/>
</dbReference>